<dbReference type="EMBL" id="LGRN01000459">
    <property type="protein sequence ID" value="OJD12014.1"/>
    <property type="molecule type" value="Genomic_DNA"/>
</dbReference>
<dbReference type="AlphaFoldDB" id="A0A1J9P7D1"/>
<dbReference type="VEuPathDB" id="FungiDB:AJ78_07331"/>
<evidence type="ECO:0000313" key="1">
    <source>
        <dbReference type="EMBL" id="OJD12014.1"/>
    </source>
</evidence>
<keyword evidence="2" id="KW-1185">Reference proteome</keyword>
<sequence length="126" mass="13194">MTAGPANGCEDAKILSPQELFSISSTAGDNSSQGEMEPTIMCVNERHGPERTTGNDSNSPSCILVANRAPESQVEITGTARATGLVGTKSIQDTAAPNSSSFPIYAIISIFQMPCSSKNHAAEYVK</sequence>
<reference evidence="1 2" key="1">
    <citation type="submission" date="2015-07" db="EMBL/GenBank/DDBJ databases">
        <title>Emmonsia species relationships and genome sequence.</title>
        <authorList>
            <consortium name="The Broad Institute Genomics Platform"/>
            <person name="Cuomo C.A."/>
            <person name="Munoz J.F."/>
            <person name="Imamovic A."/>
            <person name="Priest M.E."/>
            <person name="Young S."/>
            <person name="Clay O.K."/>
            <person name="McEwen J.G."/>
        </authorList>
    </citation>
    <scope>NUCLEOTIDE SEQUENCE [LARGE SCALE GENOMIC DNA]</scope>
    <source>
        <strain evidence="1 2">UAMH 9510</strain>
    </source>
</reference>
<dbReference type="Proteomes" id="UP000182235">
    <property type="component" value="Unassembled WGS sequence"/>
</dbReference>
<gene>
    <name evidence="1" type="ORF">AJ78_07331</name>
</gene>
<name>A0A1J9P7D1_9EURO</name>
<accession>A0A1J9P7D1</accession>
<protein>
    <submittedName>
        <fullName evidence="1">Uncharacterized protein</fullName>
    </submittedName>
</protein>
<evidence type="ECO:0000313" key="2">
    <source>
        <dbReference type="Proteomes" id="UP000182235"/>
    </source>
</evidence>
<proteinExistence type="predicted"/>
<organism evidence="1 2">
    <name type="scientific">Emergomyces pasteurianus Ep9510</name>
    <dbReference type="NCBI Taxonomy" id="1447872"/>
    <lineage>
        <taxon>Eukaryota</taxon>
        <taxon>Fungi</taxon>
        <taxon>Dikarya</taxon>
        <taxon>Ascomycota</taxon>
        <taxon>Pezizomycotina</taxon>
        <taxon>Eurotiomycetes</taxon>
        <taxon>Eurotiomycetidae</taxon>
        <taxon>Onygenales</taxon>
        <taxon>Ajellomycetaceae</taxon>
        <taxon>Emergomyces</taxon>
    </lineage>
</organism>
<comment type="caution">
    <text evidence="1">The sequence shown here is derived from an EMBL/GenBank/DDBJ whole genome shotgun (WGS) entry which is preliminary data.</text>
</comment>